<protein>
    <submittedName>
        <fullName evidence="1">Uncharacterized protein</fullName>
    </submittedName>
</protein>
<accession>A0A2R6BVI1</accession>
<evidence type="ECO:0000313" key="2">
    <source>
        <dbReference type="Proteomes" id="UP000242015"/>
    </source>
</evidence>
<reference evidence="1 2" key="1">
    <citation type="submission" date="2017-04" db="EMBL/GenBank/DDBJ databases">
        <title>Novel microbial lineages endemic to geothermal iron-oxide mats fill important gaps in the evolutionary history of Archaea.</title>
        <authorList>
            <person name="Jay Z.J."/>
            <person name="Beam J.P."/>
            <person name="Dlakic M."/>
            <person name="Rusch D.B."/>
            <person name="Kozubal M.A."/>
            <person name="Inskeep W.P."/>
        </authorList>
    </citation>
    <scope>NUCLEOTIDE SEQUENCE [LARGE SCALE GENOMIC DNA]</scope>
    <source>
        <strain evidence="1">BE_D</strain>
    </source>
</reference>
<feature type="non-terminal residue" evidence="1">
    <location>
        <position position="1"/>
    </location>
</feature>
<dbReference type="Proteomes" id="UP000242015">
    <property type="component" value="Unassembled WGS sequence"/>
</dbReference>
<sequence>RQALIDTLNSKGPALLDVVVNRNELVTPPKLTWKELTGFGLYLIKAVLNGQGNEVIDLAKSNLFDTKF</sequence>
<dbReference type="AlphaFoldDB" id="A0A2R6BVI1"/>
<comment type="caution">
    <text evidence="1">The sequence shown here is derived from an EMBL/GenBank/DDBJ whole genome shotgun (WGS) entry which is preliminary data.</text>
</comment>
<organism evidence="1 2">
    <name type="scientific">Candidatus Marsarchaeota G2 archaeon BE_D</name>
    <dbReference type="NCBI Taxonomy" id="1978158"/>
    <lineage>
        <taxon>Archaea</taxon>
        <taxon>Candidatus Marsarchaeota</taxon>
        <taxon>Candidatus Marsarchaeota group 2</taxon>
    </lineage>
</organism>
<proteinExistence type="predicted"/>
<gene>
    <name evidence="1" type="ORF">B9Q04_20280</name>
</gene>
<dbReference type="EMBL" id="NEXF01000770">
    <property type="protein sequence ID" value="PSO02611.1"/>
    <property type="molecule type" value="Genomic_DNA"/>
</dbReference>
<name>A0A2R6BVI1_9ARCH</name>
<dbReference type="Gene3D" id="3.40.50.970">
    <property type="match status" value="1"/>
</dbReference>
<evidence type="ECO:0000313" key="1">
    <source>
        <dbReference type="EMBL" id="PSO02611.1"/>
    </source>
</evidence>